<name>A0A7R9M254_9ACAR</name>
<sequence>MNVLGNALKSDPKLITSELNPDISQVRQTQFECQFELDSSDLEDIPLRTMFLVKFKKRIS</sequence>
<dbReference type="Proteomes" id="UP000728032">
    <property type="component" value="Unassembled WGS sequence"/>
</dbReference>
<evidence type="ECO:0000313" key="1">
    <source>
        <dbReference type="EMBL" id="CAD7652196.1"/>
    </source>
</evidence>
<dbReference type="EMBL" id="CAJPVJ010005262">
    <property type="protein sequence ID" value="CAG2169383.1"/>
    <property type="molecule type" value="Genomic_DNA"/>
</dbReference>
<proteinExistence type="predicted"/>
<reference evidence="1" key="1">
    <citation type="submission" date="2020-11" db="EMBL/GenBank/DDBJ databases">
        <authorList>
            <person name="Tran Van P."/>
        </authorList>
    </citation>
    <scope>NUCLEOTIDE SEQUENCE</scope>
</reference>
<protein>
    <submittedName>
        <fullName evidence="1">Uncharacterized protein</fullName>
    </submittedName>
</protein>
<keyword evidence="2" id="KW-1185">Reference proteome</keyword>
<dbReference type="EMBL" id="OC920087">
    <property type="protein sequence ID" value="CAD7652196.1"/>
    <property type="molecule type" value="Genomic_DNA"/>
</dbReference>
<organism evidence="1">
    <name type="scientific">Oppiella nova</name>
    <dbReference type="NCBI Taxonomy" id="334625"/>
    <lineage>
        <taxon>Eukaryota</taxon>
        <taxon>Metazoa</taxon>
        <taxon>Ecdysozoa</taxon>
        <taxon>Arthropoda</taxon>
        <taxon>Chelicerata</taxon>
        <taxon>Arachnida</taxon>
        <taxon>Acari</taxon>
        <taxon>Acariformes</taxon>
        <taxon>Sarcoptiformes</taxon>
        <taxon>Oribatida</taxon>
        <taxon>Brachypylina</taxon>
        <taxon>Oppioidea</taxon>
        <taxon>Oppiidae</taxon>
        <taxon>Oppiella</taxon>
    </lineage>
</organism>
<dbReference type="AlphaFoldDB" id="A0A7R9M254"/>
<gene>
    <name evidence="1" type="ORF">ONB1V03_LOCUS8861</name>
</gene>
<accession>A0A7R9M254</accession>
<evidence type="ECO:0000313" key="2">
    <source>
        <dbReference type="Proteomes" id="UP000728032"/>
    </source>
</evidence>